<feature type="transmembrane region" description="Helical" evidence="1">
    <location>
        <begin position="88"/>
        <end position="111"/>
    </location>
</feature>
<keyword evidence="3" id="KW-1185">Reference proteome</keyword>
<sequence length="200" mass="21582">MDLQSTMHSLQGAASSLHSGQHASQTLYMAMSIQANQVPVIYDICASFSSWLTLAGFIVLPATFTSLKNSNDLGSVAGGKEIQDAVRNLGLLPVAAILCCVGIASSSWLWWRWHKSYIWLVSRIFLPGLFHSLIGLFTTLANIFSAQGGHMSVTAKVTISVTTVCGGCMLILVGVYSQLVNSLITETDRKVSRDGKPQIF</sequence>
<accession>A0A9P5BUS6</accession>
<dbReference type="EMBL" id="SWKV01000144">
    <property type="protein sequence ID" value="KAF3031453.1"/>
    <property type="molecule type" value="Genomic_DNA"/>
</dbReference>
<keyword evidence="1" id="KW-1133">Transmembrane helix</keyword>
<feature type="transmembrane region" description="Helical" evidence="1">
    <location>
        <begin position="48"/>
        <end position="67"/>
    </location>
</feature>
<organism evidence="2 3">
    <name type="scientific">Didymella heteroderae</name>
    <dbReference type="NCBI Taxonomy" id="1769908"/>
    <lineage>
        <taxon>Eukaryota</taxon>
        <taxon>Fungi</taxon>
        <taxon>Dikarya</taxon>
        <taxon>Ascomycota</taxon>
        <taxon>Pezizomycotina</taxon>
        <taxon>Dothideomycetes</taxon>
        <taxon>Pleosporomycetidae</taxon>
        <taxon>Pleosporales</taxon>
        <taxon>Pleosporineae</taxon>
        <taxon>Didymellaceae</taxon>
        <taxon>Didymella</taxon>
    </lineage>
</organism>
<feature type="transmembrane region" description="Helical" evidence="1">
    <location>
        <begin position="157"/>
        <end position="179"/>
    </location>
</feature>
<keyword evidence="1" id="KW-0472">Membrane</keyword>
<comment type="caution">
    <text evidence="2">The sequence shown here is derived from an EMBL/GenBank/DDBJ whole genome shotgun (WGS) entry which is preliminary data.</text>
</comment>
<evidence type="ECO:0000313" key="2">
    <source>
        <dbReference type="EMBL" id="KAF3031453.1"/>
    </source>
</evidence>
<dbReference type="OrthoDB" id="3254104at2759"/>
<protein>
    <submittedName>
        <fullName evidence="2">Uncharacterized protein</fullName>
    </submittedName>
</protein>
<dbReference type="AlphaFoldDB" id="A0A9P5BUS6"/>
<gene>
    <name evidence="2" type="ORF">E8E12_000582</name>
</gene>
<keyword evidence="1" id="KW-0812">Transmembrane</keyword>
<reference evidence="2" key="1">
    <citation type="submission" date="2019-04" db="EMBL/GenBank/DDBJ databases">
        <title>Sequencing of skin fungus with MAO and IRED activity.</title>
        <authorList>
            <person name="Marsaioli A.J."/>
            <person name="Bonatto J.M.C."/>
            <person name="Reis Junior O."/>
        </authorList>
    </citation>
    <scope>NUCLEOTIDE SEQUENCE</scope>
    <source>
        <strain evidence="2">28M1</strain>
    </source>
</reference>
<evidence type="ECO:0000313" key="3">
    <source>
        <dbReference type="Proteomes" id="UP000758155"/>
    </source>
</evidence>
<feature type="transmembrane region" description="Helical" evidence="1">
    <location>
        <begin position="117"/>
        <end position="145"/>
    </location>
</feature>
<evidence type="ECO:0000256" key="1">
    <source>
        <dbReference type="SAM" id="Phobius"/>
    </source>
</evidence>
<dbReference type="Proteomes" id="UP000758155">
    <property type="component" value="Unassembled WGS sequence"/>
</dbReference>
<name>A0A9P5BUS6_9PLEO</name>
<proteinExistence type="predicted"/>